<proteinExistence type="predicted"/>
<protein>
    <submittedName>
        <fullName evidence="1">Uncharacterized protein</fullName>
    </submittedName>
</protein>
<sequence length="91" mass="10084">MMVGGWKIADIEACELPQKIAAGFKEAFNGMVGAKYIPVLYCGYQIVRGTNHAVICKLTQEGNDEMEHIAKVILSEDLDGKFQIIKIEIIL</sequence>
<name>A0ABM6U4D4_FUSVA</name>
<dbReference type="RefSeq" id="WP_005946965.1">
    <property type="nucleotide sequence ID" value="NZ_CP028103.1"/>
</dbReference>
<evidence type="ECO:0000313" key="1">
    <source>
        <dbReference type="EMBL" id="AVQ31183.1"/>
    </source>
</evidence>
<accession>A0ABM6U4D4</accession>
<dbReference type="EMBL" id="CP028103">
    <property type="protein sequence ID" value="AVQ31183.1"/>
    <property type="molecule type" value="Genomic_DNA"/>
</dbReference>
<evidence type="ECO:0000313" key="2">
    <source>
        <dbReference type="Proteomes" id="UP000241238"/>
    </source>
</evidence>
<organism evidence="1 2">
    <name type="scientific">Fusobacterium varium ATCC 27725</name>
    <dbReference type="NCBI Taxonomy" id="469618"/>
    <lineage>
        <taxon>Bacteria</taxon>
        <taxon>Fusobacteriati</taxon>
        <taxon>Fusobacteriota</taxon>
        <taxon>Fusobacteriia</taxon>
        <taxon>Fusobacteriales</taxon>
        <taxon>Fusobacteriaceae</taxon>
        <taxon>Fusobacterium</taxon>
    </lineage>
</organism>
<dbReference type="Proteomes" id="UP000241238">
    <property type="component" value="Chromosome"/>
</dbReference>
<gene>
    <name evidence="1" type="ORF">C4N18_08125</name>
</gene>
<reference evidence="2" key="1">
    <citation type="journal article" date="2018" name="MSphere">
        <title>Fusobacterium Genomics Using MinION and Illumina Sequencing Enables Genome Completion and Correction.</title>
        <authorList>
            <person name="Todd S.M."/>
            <person name="Settlage R.E."/>
            <person name="Lahmers K.K."/>
            <person name="Slade D.J."/>
        </authorList>
    </citation>
    <scope>NUCLEOTIDE SEQUENCE [LARGE SCALE GENOMIC DNA]</scope>
    <source>
        <strain evidence="2">ATCC 27725</strain>
    </source>
</reference>
<dbReference type="GeneID" id="77467957"/>
<keyword evidence="2" id="KW-1185">Reference proteome</keyword>